<organism evidence="1 2">
    <name type="scientific">Staurois parvus</name>
    <dbReference type="NCBI Taxonomy" id="386267"/>
    <lineage>
        <taxon>Eukaryota</taxon>
        <taxon>Metazoa</taxon>
        <taxon>Chordata</taxon>
        <taxon>Craniata</taxon>
        <taxon>Vertebrata</taxon>
        <taxon>Euteleostomi</taxon>
        <taxon>Amphibia</taxon>
        <taxon>Batrachia</taxon>
        <taxon>Anura</taxon>
        <taxon>Neobatrachia</taxon>
        <taxon>Ranoidea</taxon>
        <taxon>Ranidae</taxon>
        <taxon>Staurois</taxon>
    </lineage>
</organism>
<proteinExistence type="predicted"/>
<comment type="caution">
    <text evidence="1">The sequence shown here is derived from an EMBL/GenBank/DDBJ whole genome shotgun (WGS) entry which is preliminary data.</text>
</comment>
<accession>A0ABN9FVM5</accession>
<evidence type="ECO:0000313" key="1">
    <source>
        <dbReference type="EMBL" id="CAI9600441.1"/>
    </source>
</evidence>
<dbReference type="Proteomes" id="UP001162483">
    <property type="component" value="Unassembled WGS sequence"/>
</dbReference>
<dbReference type="EMBL" id="CATNWA010017427">
    <property type="protein sequence ID" value="CAI9600441.1"/>
    <property type="molecule type" value="Genomic_DNA"/>
</dbReference>
<evidence type="ECO:0000313" key="2">
    <source>
        <dbReference type="Proteomes" id="UP001162483"/>
    </source>
</evidence>
<name>A0ABN9FVM5_9NEOB</name>
<protein>
    <submittedName>
        <fullName evidence="1">Uncharacterized protein</fullName>
    </submittedName>
</protein>
<gene>
    <name evidence="1" type="ORF">SPARVUS_LOCUS12744465</name>
</gene>
<reference evidence="1" key="1">
    <citation type="submission" date="2023-05" db="EMBL/GenBank/DDBJ databases">
        <authorList>
            <person name="Stuckert A."/>
        </authorList>
    </citation>
    <scope>NUCLEOTIDE SEQUENCE</scope>
</reference>
<keyword evidence="2" id="KW-1185">Reference proteome</keyword>
<sequence>MFPRAYSVTKPATVKSCIWSPTVDRTWKCNYFSKYKWQNTLTFFSYQQLEQSPSISVQQSTG</sequence>